<dbReference type="OrthoDB" id="448427at2759"/>
<gene>
    <name evidence="1" type="ORF">OLEA9_A051329</name>
</gene>
<dbReference type="Proteomes" id="UP000594638">
    <property type="component" value="Unassembled WGS sequence"/>
</dbReference>
<dbReference type="AlphaFoldDB" id="A0A8S0RF11"/>
<evidence type="ECO:0000313" key="2">
    <source>
        <dbReference type="Proteomes" id="UP000594638"/>
    </source>
</evidence>
<accession>A0A8S0RF11</accession>
<proteinExistence type="predicted"/>
<keyword evidence="2" id="KW-1185">Reference proteome</keyword>
<organism evidence="1 2">
    <name type="scientific">Olea europaea subsp. europaea</name>
    <dbReference type="NCBI Taxonomy" id="158383"/>
    <lineage>
        <taxon>Eukaryota</taxon>
        <taxon>Viridiplantae</taxon>
        <taxon>Streptophyta</taxon>
        <taxon>Embryophyta</taxon>
        <taxon>Tracheophyta</taxon>
        <taxon>Spermatophyta</taxon>
        <taxon>Magnoliopsida</taxon>
        <taxon>eudicotyledons</taxon>
        <taxon>Gunneridae</taxon>
        <taxon>Pentapetalae</taxon>
        <taxon>asterids</taxon>
        <taxon>lamiids</taxon>
        <taxon>Lamiales</taxon>
        <taxon>Oleaceae</taxon>
        <taxon>Oleeae</taxon>
        <taxon>Olea</taxon>
    </lineage>
</organism>
<comment type="caution">
    <text evidence="1">The sequence shown here is derived from an EMBL/GenBank/DDBJ whole genome shotgun (WGS) entry which is preliminary data.</text>
</comment>
<dbReference type="EMBL" id="CACTIH010003613">
    <property type="protein sequence ID" value="CAA2977903.1"/>
    <property type="molecule type" value="Genomic_DNA"/>
</dbReference>
<dbReference type="Gramene" id="OE9A051329T1">
    <property type="protein sequence ID" value="OE9A051329C1"/>
    <property type="gene ID" value="OE9A051329"/>
</dbReference>
<name>A0A8S0RF11_OLEEU</name>
<protein>
    <submittedName>
        <fullName evidence="1">Uncharacterized protein</fullName>
    </submittedName>
</protein>
<evidence type="ECO:0000313" key="1">
    <source>
        <dbReference type="EMBL" id="CAA2977903.1"/>
    </source>
</evidence>
<reference evidence="1 2" key="1">
    <citation type="submission" date="2019-12" db="EMBL/GenBank/DDBJ databases">
        <authorList>
            <person name="Alioto T."/>
            <person name="Alioto T."/>
            <person name="Gomez Garrido J."/>
        </authorList>
    </citation>
    <scope>NUCLEOTIDE SEQUENCE [LARGE SCALE GENOMIC DNA]</scope>
</reference>
<sequence length="91" mass="10239">MHYCQGYIVKSYTKLKTFYVGQDRVGDVPFSKKIHAALTIGDVAIIVDNPTNLIKEKLEAEGKLPLGVPRKEYYHVARNAIINVVELASYD</sequence>